<comment type="caution">
    <text evidence="1">The sequence shown here is derived from an EMBL/GenBank/DDBJ whole genome shotgun (WGS) entry which is preliminary data.</text>
</comment>
<protein>
    <submittedName>
        <fullName evidence="1">Uncharacterized protein</fullName>
    </submittedName>
</protein>
<name>A0A8S1PKV7_PARPR</name>
<keyword evidence="2" id="KW-1185">Reference proteome</keyword>
<organism evidence="1 2">
    <name type="scientific">Paramecium primaurelia</name>
    <dbReference type="NCBI Taxonomy" id="5886"/>
    <lineage>
        <taxon>Eukaryota</taxon>
        <taxon>Sar</taxon>
        <taxon>Alveolata</taxon>
        <taxon>Ciliophora</taxon>
        <taxon>Intramacronucleata</taxon>
        <taxon>Oligohymenophorea</taxon>
        <taxon>Peniculida</taxon>
        <taxon>Parameciidae</taxon>
        <taxon>Paramecium</taxon>
    </lineage>
</organism>
<evidence type="ECO:0000313" key="1">
    <source>
        <dbReference type="EMBL" id="CAD8103689.1"/>
    </source>
</evidence>
<dbReference type="AlphaFoldDB" id="A0A8S1PKV7"/>
<accession>A0A8S1PKV7</accession>
<sequence>MSLFDYRKIFQCALYNASSGLNKEYFGYVYSSVGIEGIDVDRVSSYDVRFEITIDLIRLFPDFTKLFHFIEIQNDNDEFQMFIPEIQRKEGVVAVDTKKCRNVFVVYKELFRYLIIEYLYDKNIEVYQIVTQHISYQKVVGLKVTDEFVLIQDLIHHQLIFSNSFKLINLETEPAILTLFGARNFMFFDQHIKDYPLLKKFNITRFQYD</sequence>
<evidence type="ECO:0000313" key="2">
    <source>
        <dbReference type="Proteomes" id="UP000688137"/>
    </source>
</evidence>
<dbReference type="EMBL" id="CAJJDM010000124">
    <property type="protein sequence ID" value="CAD8103689.1"/>
    <property type="molecule type" value="Genomic_DNA"/>
</dbReference>
<dbReference type="Proteomes" id="UP000688137">
    <property type="component" value="Unassembled WGS sequence"/>
</dbReference>
<gene>
    <name evidence="1" type="ORF">PPRIM_AZ9-3.1.T1210173</name>
</gene>
<reference evidence="1" key="1">
    <citation type="submission" date="2021-01" db="EMBL/GenBank/DDBJ databases">
        <authorList>
            <consortium name="Genoscope - CEA"/>
            <person name="William W."/>
        </authorList>
    </citation>
    <scope>NUCLEOTIDE SEQUENCE</scope>
</reference>
<proteinExistence type="predicted"/>